<dbReference type="InterPro" id="IPR036259">
    <property type="entry name" value="MFS_trans_sf"/>
</dbReference>
<dbReference type="RefSeq" id="WP_339585486.1">
    <property type="nucleotide sequence ID" value="NZ_JBBHJZ010000001.1"/>
</dbReference>
<protein>
    <submittedName>
        <fullName evidence="6">MFS transporter</fullName>
    </submittedName>
</protein>
<reference evidence="6 7" key="1">
    <citation type="submission" date="2024-03" db="EMBL/GenBank/DDBJ databases">
        <authorList>
            <person name="Jo J.-H."/>
        </authorList>
    </citation>
    <scope>NUCLEOTIDE SEQUENCE [LARGE SCALE GENOMIC DNA]</scope>
    <source>
        <strain evidence="6 7">PS1R-30</strain>
    </source>
</reference>
<evidence type="ECO:0000256" key="1">
    <source>
        <dbReference type="ARBA" id="ARBA00022692"/>
    </source>
</evidence>
<dbReference type="PANTHER" id="PTHR11360:SF284">
    <property type="entry name" value="EG:103B4.3 PROTEIN-RELATED"/>
    <property type="match status" value="1"/>
</dbReference>
<feature type="transmembrane region" description="Helical" evidence="4">
    <location>
        <begin position="291"/>
        <end position="311"/>
    </location>
</feature>
<comment type="caution">
    <text evidence="6">The sequence shown here is derived from an EMBL/GenBank/DDBJ whole genome shotgun (WGS) entry which is preliminary data.</text>
</comment>
<dbReference type="InterPro" id="IPR050327">
    <property type="entry name" value="Proton-linked_MCT"/>
</dbReference>
<organism evidence="6 7">
    <name type="scientific">Novosphingobium anseongense</name>
    <dbReference type="NCBI Taxonomy" id="3133436"/>
    <lineage>
        <taxon>Bacteria</taxon>
        <taxon>Pseudomonadati</taxon>
        <taxon>Pseudomonadota</taxon>
        <taxon>Alphaproteobacteria</taxon>
        <taxon>Sphingomonadales</taxon>
        <taxon>Sphingomonadaceae</taxon>
        <taxon>Novosphingobium</taxon>
    </lineage>
</organism>
<keyword evidence="1 4" id="KW-0812">Transmembrane</keyword>
<feature type="transmembrane region" description="Helical" evidence="4">
    <location>
        <begin position="226"/>
        <end position="249"/>
    </location>
</feature>
<dbReference type="Proteomes" id="UP001361239">
    <property type="component" value="Unassembled WGS sequence"/>
</dbReference>
<dbReference type="Pfam" id="PF07690">
    <property type="entry name" value="MFS_1"/>
    <property type="match status" value="1"/>
</dbReference>
<dbReference type="PROSITE" id="PS51257">
    <property type="entry name" value="PROKAR_LIPOPROTEIN"/>
    <property type="match status" value="1"/>
</dbReference>
<dbReference type="PANTHER" id="PTHR11360">
    <property type="entry name" value="MONOCARBOXYLATE TRANSPORTER"/>
    <property type="match status" value="1"/>
</dbReference>
<dbReference type="PROSITE" id="PS50850">
    <property type="entry name" value="MFS"/>
    <property type="match status" value="1"/>
</dbReference>
<feature type="transmembrane region" description="Helical" evidence="4">
    <location>
        <begin position="167"/>
        <end position="187"/>
    </location>
</feature>
<feature type="transmembrane region" description="Helical" evidence="4">
    <location>
        <begin position="102"/>
        <end position="125"/>
    </location>
</feature>
<keyword evidence="3 4" id="KW-0472">Membrane</keyword>
<feature type="transmembrane region" description="Helical" evidence="4">
    <location>
        <begin position="261"/>
        <end position="284"/>
    </location>
</feature>
<feature type="transmembrane region" description="Helical" evidence="4">
    <location>
        <begin position="12"/>
        <end position="34"/>
    </location>
</feature>
<feature type="domain" description="Major facilitator superfamily (MFS) profile" evidence="5">
    <location>
        <begin position="1"/>
        <end position="408"/>
    </location>
</feature>
<dbReference type="InterPro" id="IPR011701">
    <property type="entry name" value="MFS"/>
</dbReference>
<feature type="transmembrane region" description="Helical" evidence="4">
    <location>
        <begin position="317"/>
        <end position="341"/>
    </location>
</feature>
<feature type="transmembrane region" description="Helical" evidence="4">
    <location>
        <begin position="46"/>
        <end position="65"/>
    </location>
</feature>
<gene>
    <name evidence="6" type="ORF">WG901_02760</name>
</gene>
<feature type="transmembrane region" description="Helical" evidence="4">
    <location>
        <begin position="134"/>
        <end position="155"/>
    </location>
</feature>
<sequence length="427" mass="43890">MERSFGIGWRQVFASMVVMSCSGMIAPTYGIIAVHLGKEFGSTRMVLMLAITVMSIATGILSPIVGSLMDRSSLRRIMAIGVFSMIGGFVALSFVTSFTAVLVVYGLCMAATQAMAGPISGTVLLTRWFEKRRGLALGIAVSGIGAGGMIFPLVIQGLFDQFAWREALRVLALILACVTVPALAFIINRPEDRGLHADGAEAPRAAAGGAGAPAALSARDIVSDPAFWLLALVVTVVLAGMMGSVTNIVPMARDLGIDANAAAVVVSLYAGMAFLAKLGFGALADRINPRVLMLGALGSFAAGMAALAMAATGFGGYGLILLGAAMVGLGGVIVPLQSFVAPRIFGAGVVGKAVGLLGLVSLIGLLLTPPIFGFVFDRTGSYSPIFWAFSVLAVGAMLVVPKIRLHPRDIVPATSHGPADAEPVTAP</sequence>
<name>A0ABU8RRW1_9SPHN</name>
<dbReference type="Gene3D" id="1.20.1250.20">
    <property type="entry name" value="MFS general substrate transporter like domains"/>
    <property type="match status" value="2"/>
</dbReference>
<evidence type="ECO:0000313" key="7">
    <source>
        <dbReference type="Proteomes" id="UP001361239"/>
    </source>
</evidence>
<evidence type="ECO:0000256" key="4">
    <source>
        <dbReference type="SAM" id="Phobius"/>
    </source>
</evidence>
<keyword evidence="2 4" id="KW-1133">Transmembrane helix</keyword>
<feature type="transmembrane region" description="Helical" evidence="4">
    <location>
        <begin position="353"/>
        <end position="376"/>
    </location>
</feature>
<evidence type="ECO:0000256" key="2">
    <source>
        <dbReference type="ARBA" id="ARBA00022989"/>
    </source>
</evidence>
<accession>A0ABU8RRW1</accession>
<evidence type="ECO:0000259" key="5">
    <source>
        <dbReference type="PROSITE" id="PS50850"/>
    </source>
</evidence>
<evidence type="ECO:0000313" key="6">
    <source>
        <dbReference type="EMBL" id="MEJ5975544.1"/>
    </source>
</evidence>
<dbReference type="InterPro" id="IPR020846">
    <property type="entry name" value="MFS_dom"/>
</dbReference>
<dbReference type="EMBL" id="JBBHJZ010000001">
    <property type="protein sequence ID" value="MEJ5975544.1"/>
    <property type="molecule type" value="Genomic_DNA"/>
</dbReference>
<keyword evidence="7" id="KW-1185">Reference proteome</keyword>
<evidence type="ECO:0000256" key="3">
    <source>
        <dbReference type="ARBA" id="ARBA00023136"/>
    </source>
</evidence>
<dbReference type="SUPFAM" id="SSF103473">
    <property type="entry name" value="MFS general substrate transporter"/>
    <property type="match status" value="1"/>
</dbReference>
<feature type="transmembrane region" description="Helical" evidence="4">
    <location>
        <begin position="382"/>
        <end position="400"/>
    </location>
</feature>
<feature type="transmembrane region" description="Helical" evidence="4">
    <location>
        <begin position="77"/>
        <end position="96"/>
    </location>
</feature>
<proteinExistence type="predicted"/>